<feature type="compositionally biased region" description="Polar residues" evidence="1">
    <location>
        <begin position="85"/>
        <end position="100"/>
    </location>
</feature>
<evidence type="ECO:0000256" key="1">
    <source>
        <dbReference type="SAM" id="MobiDB-lite"/>
    </source>
</evidence>
<sequence>MDELQRNDEFCSRLKQLSPDMRKLFLETVSELYEQESELIIDIIEDCRFEMQQTALSYKDDSDQLRAASRMFEQRRLEEGRSKSRNGTKNSYNDENSVSIRQHRRNKRMAISDSERSASSMSAGTLADYCRSPVPGKKSMRDGTQSLPNTPPLTKTLEEETKAILRNLDKADAQRAEERARQAERLEQRREQRRLRQQERTARAMELLEEALKMDKLMTKDKQRQEAKLREKLEELKRRKGLTPTPLPPPGHLLPEIDN</sequence>
<feature type="region of interest" description="Disordered" evidence="1">
    <location>
        <begin position="217"/>
        <end position="259"/>
    </location>
</feature>
<accession>A0AAN8PKM6</accession>
<reference evidence="2 3" key="1">
    <citation type="submission" date="2024-01" db="EMBL/GenBank/DDBJ databases">
        <title>The genome of the rayed Mediterranean limpet Patella caerulea (Linnaeus, 1758).</title>
        <authorList>
            <person name="Anh-Thu Weber A."/>
            <person name="Halstead-Nussloch G."/>
        </authorList>
    </citation>
    <scope>NUCLEOTIDE SEQUENCE [LARGE SCALE GENOMIC DNA]</scope>
    <source>
        <strain evidence="2">AATW-2023a</strain>
        <tissue evidence="2">Whole specimen</tissue>
    </source>
</reference>
<feature type="compositionally biased region" description="Basic and acidic residues" evidence="1">
    <location>
        <begin position="73"/>
        <end position="82"/>
    </location>
</feature>
<dbReference type="AlphaFoldDB" id="A0AAN8PKM6"/>
<name>A0AAN8PKM6_PATCE</name>
<keyword evidence="3" id="KW-1185">Reference proteome</keyword>
<dbReference type="EMBL" id="JAZGQO010000008">
    <property type="protein sequence ID" value="KAK6179727.1"/>
    <property type="molecule type" value="Genomic_DNA"/>
</dbReference>
<evidence type="ECO:0000313" key="2">
    <source>
        <dbReference type="EMBL" id="KAK6179727.1"/>
    </source>
</evidence>
<organism evidence="2 3">
    <name type="scientific">Patella caerulea</name>
    <name type="common">Rayed Mediterranean limpet</name>
    <dbReference type="NCBI Taxonomy" id="87958"/>
    <lineage>
        <taxon>Eukaryota</taxon>
        <taxon>Metazoa</taxon>
        <taxon>Spiralia</taxon>
        <taxon>Lophotrochozoa</taxon>
        <taxon>Mollusca</taxon>
        <taxon>Gastropoda</taxon>
        <taxon>Patellogastropoda</taxon>
        <taxon>Patelloidea</taxon>
        <taxon>Patellidae</taxon>
        <taxon>Patella</taxon>
    </lineage>
</organism>
<feature type="region of interest" description="Disordered" evidence="1">
    <location>
        <begin position="172"/>
        <end position="199"/>
    </location>
</feature>
<feature type="compositionally biased region" description="Basic and acidic residues" evidence="1">
    <location>
        <begin position="217"/>
        <end position="237"/>
    </location>
</feature>
<protein>
    <submittedName>
        <fullName evidence="2">Uncharacterized protein</fullName>
    </submittedName>
</protein>
<dbReference type="Proteomes" id="UP001347796">
    <property type="component" value="Unassembled WGS sequence"/>
</dbReference>
<comment type="caution">
    <text evidence="2">The sequence shown here is derived from an EMBL/GenBank/DDBJ whole genome shotgun (WGS) entry which is preliminary data.</text>
</comment>
<gene>
    <name evidence="2" type="ORF">SNE40_012024</name>
</gene>
<proteinExistence type="predicted"/>
<evidence type="ECO:0000313" key="3">
    <source>
        <dbReference type="Proteomes" id="UP001347796"/>
    </source>
</evidence>
<feature type="region of interest" description="Disordered" evidence="1">
    <location>
        <begin position="73"/>
        <end position="156"/>
    </location>
</feature>